<dbReference type="AlphaFoldDB" id="A0A239CGS1"/>
<reference evidence="2" key="1">
    <citation type="submission" date="2017-06" db="EMBL/GenBank/DDBJ databases">
        <authorList>
            <person name="Varghese N."/>
            <person name="Submissions S."/>
        </authorList>
    </citation>
    <scope>NUCLEOTIDE SEQUENCE [LARGE SCALE GENOMIC DNA]</scope>
    <source>
        <strain evidence="2">NKM1</strain>
    </source>
</reference>
<dbReference type="EMBL" id="FZOQ01000003">
    <property type="protein sequence ID" value="SNS19436.1"/>
    <property type="molecule type" value="Genomic_DNA"/>
</dbReference>
<evidence type="ECO:0008006" key="3">
    <source>
        <dbReference type="Google" id="ProtNLM"/>
    </source>
</evidence>
<organism evidence="1 2">
    <name type="scientific">Pontibacter ummariensis</name>
    <dbReference type="NCBI Taxonomy" id="1610492"/>
    <lineage>
        <taxon>Bacteria</taxon>
        <taxon>Pseudomonadati</taxon>
        <taxon>Bacteroidota</taxon>
        <taxon>Cytophagia</taxon>
        <taxon>Cytophagales</taxon>
        <taxon>Hymenobacteraceae</taxon>
        <taxon>Pontibacter</taxon>
    </lineage>
</organism>
<evidence type="ECO:0000313" key="1">
    <source>
        <dbReference type="EMBL" id="SNS19436.1"/>
    </source>
</evidence>
<accession>A0A239CGS1</accession>
<dbReference type="Proteomes" id="UP000198432">
    <property type="component" value="Unassembled WGS sequence"/>
</dbReference>
<name>A0A239CGS1_9BACT</name>
<keyword evidence="2" id="KW-1185">Reference proteome</keyword>
<sequence length="247" mass="29064">MLWCLISAPLLWAQSTGREVTDQQLIWVGYHSTLELNKGWSLNFEVEERRFINPDRQHQFLARGQVRHALGKNWDAVGGFAYFLQSPHNPFATEVLVVPELRLHIQLDYKQPLEKLMITHRYRAERRFFRNTAGGELADGYTANYRFRYRLGLEYPLVKLGQQRLKGKLSDEIMVNAGERITHNWFDQNRLYAGLSYPVHKNVSVEAGYLKWFQQRASGNQFYDRDIIRLIVSHKLDLKRKEADVEI</sequence>
<protein>
    <recommendedName>
        <fullName evidence="3">DUF2490 domain-containing protein</fullName>
    </recommendedName>
</protein>
<proteinExistence type="predicted"/>
<evidence type="ECO:0000313" key="2">
    <source>
        <dbReference type="Proteomes" id="UP000198432"/>
    </source>
</evidence>
<dbReference type="InterPro" id="IPR019619">
    <property type="entry name" value="DUF2490"/>
</dbReference>
<gene>
    <name evidence="1" type="ORF">SAMN06296052_10357</name>
</gene>
<dbReference type="Pfam" id="PF10677">
    <property type="entry name" value="DUF2490"/>
    <property type="match status" value="1"/>
</dbReference>